<keyword evidence="2" id="KW-0472">Membrane</keyword>
<evidence type="ECO:0000313" key="5">
    <source>
        <dbReference type="Proteomes" id="UP000001072"/>
    </source>
</evidence>
<dbReference type="Pfam" id="PF02383">
    <property type="entry name" value="Syja_N"/>
    <property type="match status" value="1"/>
</dbReference>
<evidence type="ECO:0000259" key="3">
    <source>
        <dbReference type="PROSITE" id="PS50275"/>
    </source>
</evidence>
<keyword evidence="2" id="KW-1133">Transmembrane helix</keyword>
<name>F4S932_MELLP</name>
<evidence type="ECO:0000313" key="4">
    <source>
        <dbReference type="EMBL" id="EGF98857.1"/>
    </source>
</evidence>
<dbReference type="HOGENOM" id="CLU_003016_7_4_1"/>
<dbReference type="InParanoid" id="F4S932"/>
<gene>
    <name evidence="4" type="ORF">MELLADRAFT_79596</name>
</gene>
<reference evidence="5" key="1">
    <citation type="journal article" date="2011" name="Proc. Natl. Acad. Sci. U.S.A.">
        <title>Obligate biotrophy features unraveled by the genomic analysis of rust fungi.</title>
        <authorList>
            <person name="Duplessis S."/>
            <person name="Cuomo C.A."/>
            <person name="Lin Y.-C."/>
            <person name="Aerts A."/>
            <person name="Tisserant E."/>
            <person name="Veneault-Fourrey C."/>
            <person name="Joly D.L."/>
            <person name="Hacquard S."/>
            <person name="Amselem J."/>
            <person name="Cantarel B.L."/>
            <person name="Chiu R."/>
            <person name="Coutinho P.M."/>
            <person name="Feau N."/>
            <person name="Field M."/>
            <person name="Frey P."/>
            <person name="Gelhaye E."/>
            <person name="Goldberg J."/>
            <person name="Grabherr M.G."/>
            <person name="Kodira C.D."/>
            <person name="Kohler A."/>
            <person name="Kuees U."/>
            <person name="Lindquist E.A."/>
            <person name="Lucas S.M."/>
            <person name="Mago R."/>
            <person name="Mauceli E."/>
            <person name="Morin E."/>
            <person name="Murat C."/>
            <person name="Pangilinan J.L."/>
            <person name="Park R."/>
            <person name="Pearson M."/>
            <person name="Quesneville H."/>
            <person name="Rouhier N."/>
            <person name="Sakthikumar S."/>
            <person name="Salamov A.A."/>
            <person name="Schmutz J."/>
            <person name="Selles B."/>
            <person name="Shapiro H."/>
            <person name="Tanguay P."/>
            <person name="Tuskan G.A."/>
            <person name="Henrissat B."/>
            <person name="Van de Peer Y."/>
            <person name="Rouze P."/>
            <person name="Ellis J.G."/>
            <person name="Dodds P.N."/>
            <person name="Schein J.E."/>
            <person name="Zhong S."/>
            <person name="Hamelin R.C."/>
            <person name="Grigoriev I.V."/>
            <person name="Szabo L.J."/>
            <person name="Martin F."/>
        </authorList>
    </citation>
    <scope>NUCLEOTIDE SEQUENCE [LARGE SCALE GENOMIC DNA]</scope>
    <source>
        <strain evidence="5">98AG31 / pathotype 3-4-7</strain>
    </source>
</reference>
<sequence length="637" mass="71225">MSELNEQRFEIHSNLSMYISDQAYTLVPASNSNQPSLVISRPTNEVSLGPVGPPARADRSVNSIAGFLGIISLIKSDYLVLVKSARKVTTLFKTAVYTPTAFAVYPISVETNANLLENSDERYLLSVLKAHLDNAVGKMFFTYNNKLDPQDPPPWDITNSLQRQTSAQKSPETSEMPLWKKADERFFWNRHLQTRLINLASKPEGQPYHRYILPVIFGFFEFKLATINGQKFTFGIISRRSRHRAGTRYFSRGINLDGEVSNFNESEMIFATTPSSVKPNKAMIKASYVQTRGSVPVFWTEINNLRYRPDLKVMEIPQTVEIYGDQYIVNLVNSSGYEKAVKEAYERGVHALGNPKVQLLIDRLQDELVQQGYYYLDESSSPLPLKEQTSVVRSNCMDCLDRTGVVQSALAKWVLTAQLKQAGILNQREVLDSHPEFMSLFRHLWADNADAVSNAYSGTGALKTDYTRYGVRSKQGALNDGINSVMRYIKNNFLDGPRQDSYDLFTGAWSPLTNTSGSLRKSNSGVAKKVLGEGYNTFQQTVFFAFILSLLVFLSATFTENRSFKISLMSIIVGGGCSAFILANGVAYVNGPKLISRKDIIAYSGPGHESSRRGRGWGLVHESGLGKDDVEGKKRLD</sequence>
<feature type="region of interest" description="Disordered" evidence="1">
    <location>
        <begin position="152"/>
        <end position="175"/>
    </location>
</feature>
<accession>F4S932</accession>
<dbReference type="OrthoDB" id="405996at2759"/>
<evidence type="ECO:0000256" key="2">
    <source>
        <dbReference type="SAM" id="Phobius"/>
    </source>
</evidence>
<dbReference type="PROSITE" id="PS50275">
    <property type="entry name" value="SAC"/>
    <property type="match status" value="1"/>
</dbReference>
<dbReference type="GO" id="GO:0005783">
    <property type="term" value="C:endoplasmic reticulum"/>
    <property type="evidence" value="ECO:0007669"/>
    <property type="project" value="TreeGrafter"/>
</dbReference>
<dbReference type="EMBL" id="GL883168">
    <property type="protein sequence ID" value="EGF98857.1"/>
    <property type="molecule type" value="Genomic_DNA"/>
</dbReference>
<dbReference type="GO" id="GO:0046856">
    <property type="term" value="P:phosphatidylinositol dephosphorylation"/>
    <property type="evidence" value="ECO:0007669"/>
    <property type="project" value="TreeGrafter"/>
</dbReference>
<dbReference type="KEGG" id="mlr:MELLADRAFT_79596"/>
<dbReference type="Proteomes" id="UP000001072">
    <property type="component" value="Unassembled WGS sequence"/>
</dbReference>
<dbReference type="eggNOG" id="KOG1889">
    <property type="taxonomic scope" value="Eukaryota"/>
</dbReference>
<keyword evidence="2" id="KW-0812">Transmembrane</keyword>
<keyword evidence="5" id="KW-1185">Reference proteome</keyword>
<feature type="compositionally biased region" description="Polar residues" evidence="1">
    <location>
        <begin position="157"/>
        <end position="173"/>
    </location>
</feature>
<dbReference type="STRING" id="747676.F4S932"/>
<evidence type="ECO:0000256" key="1">
    <source>
        <dbReference type="SAM" id="MobiDB-lite"/>
    </source>
</evidence>
<feature type="region of interest" description="Disordered" evidence="1">
    <location>
        <begin position="605"/>
        <end position="637"/>
    </location>
</feature>
<dbReference type="GO" id="GO:0043812">
    <property type="term" value="F:phosphatidylinositol-4-phosphate phosphatase activity"/>
    <property type="evidence" value="ECO:0007669"/>
    <property type="project" value="TreeGrafter"/>
</dbReference>
<dbReference type="PANTHER" id="PTHR45662">
    <property type="entry name" value="PHOSPHATIDYLINOSITIDE PHOSPHATASE SAC1"/>
    <property type="match status" value="1"/>
</dbReference>
<feature type="domain" description="SAC" evidence="3">
    <location>
        <begin position="155"/>
        <end position="458"/>
    </location>
</feature>
<dbReference type="FunCoup" id="F4S932">
    <property type="interactions" value="1004"/>
</dbReference>
<dbReference type="InterPro" id="IPR002013">
    <property type="entry name" value="SAC_dom"/>
</dbReference>
<feature type="transmembrane region" description="Helical" evidence="2">
    <location>
        <begin position="541"/>
        <end position="559"/>
    </location>
</feature>
<dbReference type="AlphaFoldDB" id="F4S932"/>
<proteinExistence type="predicted"/>
<organism evidence="5">
    <name type="scientific">Melampsora larici-populina (strain 98AG31 / pathotype 3-4-7)</name>
    <name type="common">Poplar leaf rust fungus</name>
    <dbReference type="NCBI Taxonomy" id="747676"/>
    <lineage>
        <taxon>Eukaryota</taxon>
        <taxon>Fungi</taxon>
        <taxon>Dikarya</taxon>
        <taxon>Basidiomycota</taxon>
        <taxon>Pucciniomycotina</taxon>
        <taxon>Pucciniomycetes</taxon>
        <taxon>Pucciniales</taxon>
        <taxon>Melampsoraceae</taxon>
        <taxon>Melampsora</taxon>
    </lineage>
</organism>
<dbReference type="GeneID" id="18933291"/>
<dbReference type="VEuPathDB" id="FungiDB:MELLADRAFT_79596"/>
<feature type="transmembrane region" description="Helical" evidence="2">
    <location>
        <begin position="566"/>
        <end position="589"/>
    </location>
</feature>
<dbReference type="RefSeq" id="XP_007417874.1">
    <property type="nucleotide sequence ID" value="XM_007417812.1"/>
</dbReference>
<protein>
    <recommendedName>
        <fullName evidence="3">SAC domain-containing protein</fullName>
    </recommendedName>
</protein>
<dbReference type="PANTHER" id="PTHR45662:SF2">
    <property type="entry name" value="PHOSPHATIDYLINOSITOL-3-PHOSPHATASE SAC1"/>
    <property type="match status" value="1"/>
</dbReference>
<feature type="compositionally biased region" description="Basic and acidic residues" evidence="1">
    <location>
        <begin position="624"/>
        <end position="637"/>
    </location>
</feature>